<dbReference type="InterPro" id="IPR020802">
    <property type="entry name" value="TesA-like"/>
</dbReference>
<evidence type="ECO:0000256" key="6">
    <source>
        <dbReference type="ARBA" id="ARBA00023098"/>
    </source>
</evidence>
<dbReference type="AlphaFoldDB" id="A0AAV2K0F3"/>
<organism evidence="12 13">
    <name type="scientific">Knipowitschia caucasica</name>
    <name type="common">Caucasian dwarf goby</name>
    <name type="synonym">Pomatoschistus caucasicus</name>
    <dbReference type="NCBI Taxonomy" id="637954"/>
    <lineage>
        <taxon>Eukaryota</taxon>
        <taxon>Metazoa</taxon>
        <taxon>Chordata</taxon>
        <taxon>Craniata</taxon>
        <taxon>Vertebrata</taxon>
        <taxon>Euteleostomi</taxon>
        <taxon>Actinopterygii</taxon>
        <taxon>Neopterygii</taxon>
        <taxon>Teleostei</taxon>
        <taxon>Neoteleostei</taxon>
        <taxon>Acanthomorphata</taxon>
        <taxon>Gobiaria</taxon>
        <taxon>Gobiiformes</taxon>
        <taxon>Gobioidei</taxon>
        <taxon>Gobiidae</taxon>
        <taxon>Gobiinae</taxon>
        <taxon>Knipowitschia</taxon>
    </lineage>
</organism>
<evidence type="ECO:0000256" key="1">
    <source>
        <dbReference type="ARBA" id="ARBA00007169"/>
    </source>
</evidence>
<reference evidence="12 13" key="1">
    <citation type="submission" date="2024-04" db="EMBL/GenBank/DDBJ databases">
        <authorList>
            <person name="Waldvogel A.-M."/>
            <person name="Schoenle A."/>
        </authorList>
    </citation>
    <scope>NUCLEOTIDE SEQUENCE [LARGE SCALE GENOMIC DNA]</scope>
</reference>
<protein>
    <recommendedName>
        <fullName evidence="9">S-acyl fatty acid synthase thioesterase, medium chain</fullName>
        <ecNumber evidence="2">3.1.2.14</ecNumber>
    </recommendedName>
    <alternativeName>
        <fullName evidence="10">Thioesterase II</fullName>
    </alternativeName>
</protein>
<comment type="catalytic activity">
    <reaction evidence="8">
        <text>(9Z)-octadecenoyl-[ACP] + H2O = (9Z)-octadecenoate + holo-[ACP] + H(+)</text>
        <dbReference type="Rhea" id="RHEA:15057"/>
        <dbReference type="Rhea" id="RHEA-COMP:9685"/>
        <dbReference type="Rhea" id="RHEA-COMP:9924"/>
        <dbReference type="ChEBI" id="CHEBI:15377"/>
        <dbReference type="ChEBI" id="CHEBI:15378"/>
        <dbReference type="ChEBI" id="CHEBI:30823"/>
        <dbReference type="ChEBI" id="CHEBI:64479"/>
        <dbReference type="ChEBI" id="CHEBI:78783"/>
        <dbReference type="EC" id="3.1.2.14"/>
    </reaction>
</comment>
<keyword evidence="5" id="KW-0276">Fatty acid metabolism</keyword>
<keyword evidence="3" id="KW-0444">Lipid biosynthesis</keyword>
<dbReference type="SMART" id="SM00824">
    <property type="entry name" value="PKS_TE"/>
    <property type="match status" value="1"/>
</dbReference>
<dbReference type="SUPFAM" id="SSF53474">
    <property type="entry name" value="alpha/beta-Hydrolases"/>
    <property type="match status" value="1"/>
</dbReference>
<sequence>MDQVEKYSLLVLDCGSRTEKLLLCQRLMDKVLTCFQRRPEAVCRLICFPWAGGGSMHYARWGPVLSSSIEVFAVKLPGRESRAQEPFFSSMQQVVDEALAALLPLLKEKPFSLFGHSFGALASFAVAHALKKEHNMEPVHLFVSGASAPHSERRLNQPKRSEFSDEDFLRWMSAVGGTPPELLSDPQVLQLFVPALKADLRVVENYTWTRADTPPLSCPITCFDGKDDVPHDLQGWRDVTTGDFTVQILGGGHFYLKESTNQKTLLDFITKQLETSELHYF</sequence>
<dbReference type="FunFam" id="3.40.50.1820:FF:000153">
    <property type="entry name" value="Surfactin synthase thioesterase subunit"/>
    <property type="match status" value="1"/>
</dbReference>
<accession>A0AAV2K0F3</accession>
<evidence type="ECO:0000256" key="2">
    <source>
        <dbReference type="ARBA" id="ARBA00012480"/>
    </source>
</evidence>
<dbReference type="InterPro" id="IPR029058">
    <property type="entry name" value="AB_hydrolase_fold"/>
</dbReference>
<proteinExistence type="inferred from homology"/>
<evidence type="ECO:0000259" key="11">
    <source>
        <dbReference type="SMART" id="SM00824"/>
    </source>
</evidence>
<evidence type="ECO:0000256" key="4">
    <source>
        <dbReference type="ARBA" id="ARBA00022801"/>
    </source>
</evidence>
<dbReference type="PANTHER" id="PTHR11487:SF0">
    <property type="entry name" value="S-ACYL FATTY ACID SYNTHASE THIOESTERASE, MEDIUM CHAIN"/>
    <property type="match status" value="1"/>
</dbReference>
<gene>
    <name evidence="12" type="ORF">KC01_LOCUS13782</name>
</gene>
<dbReference type="EC" id="3.1.2.14" evidence="2"/>
<keyword evidence="4" id="KW-0378">Hydrolase</keyword>
<keyword evidence="13" id="KW-1185">Reference proteome</keyword>
<evidence type="ECO:0000256" key="5">
    <source>
        <dbReference type="ARBA" id="ARBA00022832"/>
    </source>
</evidence>
<evidence type="ECO:0000313" key="13">
    <source>
        <dbReference type="Proteomes" id="UP001497482"/>
    </source>
</evidence>
<dbReference type="GO" id="GO:0016297">
    <property type="term" value="F:fatty acyl-[ACP] hydrolase activity"/>
    <property type="evidence" value="ECO:0007669"/>
    <property type="project" value="UniProtKB-EC"/>
</dbReference>
<dbReference type="InterPro" id="IPR001031">
    <property type="entry name" value="Thioesterase"/>
</dbReference>
<dbReference type="GO" id="GO:0051792">
    <property type="term" value="P:medium-chain fatty acid biosynthetic process"/>
    <property type="evidence" value="ECO:0007669"/>
    <property type="project" value="UniProtKB-ARBA"/>
</dbReference>
<dbReference type="Pfam" id="PF00975">
    <property type="entry name" value="Thioesterase"/>
    <property type="match status" value="1"/>
</dbReference>
<feature type="domain" description="Thioesterase TesA-like" evidence="11">
    <location>
        <begin position="46"/>
        <end position="269"/>
    </location>
</feature>
<dbReference type="InterPro" id="IPR012223">
    <property type="entry name" value="TEII"/>
</dbReference>
<dbReference type="Gene3D" id="3.40.50.1820">
    <property type="entry name" value="alpha/beta hydrolase"/>
    <property type="match status" value="1"/>
</dbReference>
<name>A0AAV2K0F3_KNICA</name>
<evidence type="ECO:0000256" key="3">
    <source>
        <dbReference type="ARBA" id="ARBA00022516"/>
    </source>
</evidence>
<comment type="similarity">
    <text evidence="1">Belongs to the thioesterase family.</text>
</comment>
<evidence type="ECO:0000256" key="8">
    <source>
        <dbReference type="ARBA" id="ARBA00048536"/>
    </source>
</evidence>
<keyword evidence="6" id="KW-0443">Lipid metabolism</keyword>
<dbReference type="Proteomes" id="UP001497482">
    <property type="component" value="Chromosome 16"/>
</dbReference>
<dbReference type="PANTHER" id="PTHR11487">
    <property type="entry name" value="THIOESTERASE"/>
    <property type="match status" value="1"/>
</dbReference>
<evidence type="ECO:0000313" key="12">
    <source>
        <dbReference type="EMBL" id="CAL1583295.1"/>
    </source>
</evidence>
<evidence type="ECO:0000256" key="10">
    <source>
        <dbReference type="ARBA" id="ARBA00079653"/>
    </source>
</evidence>
<keyword evidence="7" id="KW-0275">Fatty acid biosynthesis</keyword>
<dbReference type="EMBL" id="OZ035838">
    <property type="protein sequence ID" value="CAL1583295.1"/>
    <property type="molecule type" value="Genomic_DNA"/>
</dbReference>
<evidence type="ECO:0000256" key="9">
    <source>
        <dbReference type="ARBA" id="ARBA00073799"/>
    </source>
</evidence>
<evidence type="ECO:0000256" key="7">
    <source>
        <dbReference type="ARBA" id="ARBA00023160"/>
    </source>
</evidence>